<dbReference type="InterPro" id="IPR036322">
    <property type="entry name" value="WD40_repeat_dom_sf"/>
</dbReference>
<evidence type="ECO:0000256" key="1">
    <source>
        <dbReference type="ARBA" id="ARBA00004255"/>
    </source>
</evidence>
<feature type="repeat" description="WD" evidence="11">
    <location>
        <begin position="492"/>
        <end position="526"/>
    </location>
</feature>
<evidence type="ECO:0000256" key="6">
    <source>
        <dbReference type="ARBA" id="ARBA00022737"/>
    </source>
</evidence>
<evidence type="ECO:0000256" key="5">
    <source>
        <dbReference type="ARBA" id="ARBA00022574"/>
    </source>
</evidence>
<dbReference type="InterPro" id="IPR050844">
    <property type="entry name" value="Coatomer_complex_subunit"/>
</dbReference>
<dbReference type="PROSITE" id="PS00678">
    <property type="entry name" value="WD_REPEATS_1"/>
    <property type="match status" value="1"/>
</dbReference>
<dbReference type="InterPro" id="IPR010714">
    <property type="entry name" value="Coatomer_asu_C"/>
</dbReference>
<feature type="domain" description="Calcineurin-like phosphoesterase" evidence="13">
    <location>
        <begin position="50"/>
        <end position="283"/>
    </location>
</feature>
<dbReference type="InterPro" id="IPR004843">
    <property type="entry name" value="Calcineurin-like_PHP"/>
</dbReference>
<keyword evidence="8" id="KW-0653">Protein transport</keyword>
<evidence type="ECO:0000259" key="14">
    <source>
        <dbReference type="Pfam" id="PF04053"/>
    </source>
</evidence>
<dbReference type="GO" id="GO:0016787">
    <property type="term" value="F:hydrolase activity"/>
    <property type="evidence" value="ECO:0007669"/>
    <property type="project" value="InterPro"/>
</dbReference>
<keyword evidence="7" id="KW-0931">ER-Golgi transport</keyword>
<dbReference type="InterPro" id="IPR015943">
    <property type="entry name" value="WD40/YVTN_repeat-like_dom_sf"/>
</dbReference>
<feature type="repeat" description="WD" evidence="11">
    <location>
        <begin position="450"/>
        <end position="491"/>
    </location>
</feature>
<dbReference type="FunFam" id="1.25.40.470:FF:000002">
    <property type="entry name" value="Coatomer subunit alpha"/>
    <property type="match status" value="1"/>
</dbReference>
<reference evidence="17" key="1">
    <citation type="submission" date="2023-06" db="EMBL/GenBank/DDBJ databases">
        <title>Genomic analysis of the entomopathogenic nematode Steinernema hermaphroditum.</title>
        <authorList>
            <person name="Schwarz E.M."/>
            <person name="Heppert J.K."/>
            <person name="Baniya A."/>
            <person name="Schwartz H.T."/>
            <person name="Tan C.-H."/>
            <person name="Antoshechkin I."/>
            <person name="Sternberg P.W."/>
            <person name="Goodrich-Blair H."/>
            <person name="Dillman A.R."/>
        </authorList>
    </citation>
    <scope>NUCLEOTIDE SEQUENCE</scope>
    <source>
        <strain evidence="17">PS9179</strain>
        <tissue evidence="17">Whole animal</tissue>
    </source>
</reference>
<feature type="repeat" description="WD" evidence="11">
    <location>
        <begin position="568"/>
        <end position="609"/>
    </location>
</feature>
<dbReference type="GO" id="GO:0006890">
    <property type="term" value="P:retrograde vesicle-mediated transport, Golgi to endoplasmic reticulum"/>
    <property type="evidence" value="ECO:0007669"/>
    <property type="project" value="TreeGrafter"/>
</dbReference>
<evidence type="ECO:0000313" key="18">
    <source>
        <dbReference type="Proteomes" id="UP001175271"/>
    </source>
</evidence>
<evidence type="ECO:0000259" key="13">
    <source>
        <dbReference type="Pfam" id="PF00149"/>
    </source>
</evidence>
<dbReference type="SMART" id="SM00320">
    <property type="entry name" value="WD40"/>
    <property type="match status" value="7"/>
</dbReference>
<dbReference type="Gene3D" id="1.25.40.470">
    <property type="match status" value="1"/>
</dbReference>
<dbReference type="GO" id="GO:0006886">
    <property type="term" value="P:intracellular protein transport"/>
    <property type="evidence" value="ECO:0007669"/>
    <property type="project" value="InterPro"/>
</dbReference>
<dbReference type="EMBL" id="JAUCMV010000001">
    <property type="protein sequence ID" value="KAK0425995.1"/>
    <property type="molecule type" value="Genomic_DNA"/>
</dbReference>
<dbReference type="InterPro" id="IPR056176">
    <property type="entry name" value="TPR_COPA_B"/>
</dbReference>
<evidence type="ECO:0000313" key="17">
    <source>
        <dbReference type="EMBL" id="KAK0425995.1"/>
    </source>
</evidence>
<name>A0AA39IKG3_9BILA</name>
<evidence type="ECO:0000256" key="3">
    <source>
        <dbReference type="ARBA" id="ARBA00022448"/>
    </source>
</evidence>
<keyword evidence="6" id="KW-0677">Repeat</keyword>
<dbReference type="GO" id="GO:0005198">
    <property type="term" value="F:structural molecule activity"/>
    <property type="evidence" value="ECO:0007669"/>
    <property type="project" value="InterPro"/>
</dbReference>
<evidence type="ECO:0000256" key="7">
    <source>
        <dbReference type="ARBA" id="ARBA00022892"/>
    </source>
</evidence>
<dbReference type="Pfam" id="PF06957">
    <property type="entry name" value="COPI_C"/>
    <property type="match status" value="1"/>
</dbReference>
<dbReference type="FunFam" id="2.130.10.10:FF:000559">
    <property type="entry name" value="Coatomer subunit alpha"/>
    <property type="match status" value="1"/>
</dbReference>
<dbReference type="InterPro" id="IPR019775">
    <property type="entry name" value="WD40_repeat_CS"/>
</dbReference>
<dbReference type="CDD" id="cd00200">
    <property type="entry name" value="WD40"/>
    <property type="match status" value="1"/>
</dbReference>
<feature type="transmembrane region" description="Helical" evidence="12">
    <location>
        <begin position="12"/>
        <end position="34"/>
    </location>
</feature>
<dbReference type="PANTHER" id="PTHR19876:SF1">
    <property type="entry name" value="COATOMER SUBUNIT ALPHA"/>
    <property type="match status" value="1"/>
</dbReference>
<evidence type="ECO:0000259" key="16">
    <source>
        <dbReference type="Pfam" id="PF23953"/>
    </source>
</evidence>
<keyword evidence="3" id="KW-0813">Transport</keyword>
<feature type="domain" description="COPA/B second beta-propeller" evidence="14">
    <location>
        <begin position="706"/>
        <end position="948"/>
    </location>
</feature>
<keyword evidence="4" id="KW-0963">Cytoplasm</keyword>
<dbReference type="InterPro" id="IPR047312">
    <property type="entry name" value="Coatomer_alpha_WD-assoc_reg"/>
</dbReference>
<dbReference type="Pfam" id="PF23953">
    <property type="entry name" value="TPR_COPA_B"/>
    <property type="match status" value="1"/>
</dbReference>
<dbReference type="Pfam" id="PF04053">
    <property type="entry name" value="B-prop_COPA_B_2nd"/>
    <property type="match status" value="1"/>
</dbReference>
<dbReference type="InterPro" id="IPR006692">
    <property type="entry name" value="Beta-prop_COPA/B_2nd"/>
</dbReference>
<dbReference type="GO" id="GO:0006888">
    <property type="term" value="P:endoplasmic reticulum to Golgi vesicle-mediated transport"/>
    <property type="evidence" value="ECO:0007669"/>
    <property type="project" value="TreeGrafter"/>
</dbReference>
<dbReference type="Pfam" id="PF00400">
    <property type="entry name" value="WD40"/>
    <property type="match status" value="5"/>
</dbReference>
<feature type="repeat" description="WD" evidence="11">
    <location>
        <begin position="408"/>
        <end position="449"/>
    </location>
</feature>
<accession>A0AA39IKG3</accession>
<keyword evidence="5 11" id="KW-0853">WD repeat</keyword>
<keyword evidence="9" id="KW-0333">Golgi apparatus</keyword>
<protein>
    <recommendedName>
        <fullName evidence="19">Coatomer subunit alpha</fullName>
    </recommendedName>
</protein>
<evidence type="ECO:0000256" key="10">
    <source>
        <dbReference type="ARBA" id="ARBA00023136"/>
    </source>
</evidence>
<dbReference type="GO" id="GO:0000139">
    <property type="term" value="C:Golgi membrane"/>
    <property type="evidence" value="ECO:0007669"/>
    <property type="project" value="UniProtKB-SubCell"/>
</dbReference>
<keyword evidence="18" id="KW-1185">Reference proteome</keyword>
<dbReference type="InterPro" id="IPR020472">
    <property type="entry name" value="WD40_PAC1"/>
</dbReference>
<feature type="domain" description="COPA/B TPR" evidence="16">
    <location>
        <begin position="989"/>
        <end position="1132"/>
    </location>
</feature>
<dbReference type="GO" id="GO:0030126">
    <property type="term" value="C:COPI vesicle coat"/>
    <property type="evidence" value="ECO:0007669"/>
    <property type="project" value="InterPro"/>
</dbReference>
<evidence type="ECO:0000259" key="15">
    <source>
        <dbReference type="Pfam" id="PF06957"/>
    </source>
</evidence>
<dbReference type="PROSITE" id="PS50294">
    <property type="entry name" value="WD_REPEATS_REGION"/>
    <property type="match status" value="5"/>
</dbReference>
<evidence type="ECO:0000256" key="12">
    <source>
        <dbReference type="SAM" id="Phobius"/>
    </source>
</evidence>
<dbReference type="SUPFAM" id="SSF56300">
    <property type="entry name" value="Metallo-dependent phosphatases"/>
    <property type="match status" value="1"/>
</dbReference>
<keyword evidence="12" id="KW-1133">Transmembrane helix</keyword>
<organism evidence="17 18">
    <name type="scientific">Steinernema hermaphroditum</name>
    <dbReference type="NCBI Taxonomy" id="289476"/>
    <lineage>
        <taxon>Eukaryota</taxon>
        <taxon>Metazoa</taxon>
        <taxon>Ecdysozoa</taxon>
        <taxon>Nematoda</taxon>
        <taxon>Chromadorea</taxon>
        <taxon>Rhabditida</taxon>
        <taxon>Tylenchina</taxon>
        <taxon>Panagrolaimomorpha</taxon>
        <taxon>Strongyloidoidea</taxon>
        <taxon>Steinernematidae</taxon>
        <taxon>Steinernema</taxon>
    </lineage>
</organism>
<gene>
    <name evidence="17" type="ORF">QR680_009493</name>
</gene>
<comment type="subcellular location">
    <subcellularLocation>
        <location evidence="2">Cytoplasmic vesicle</location>
        <location evidence="2">COPI-coated vesicle membrane</location>
        <topology evidence="2">Peripheral membrane protein</topology>
        <orientation evidence="2">Cytoplasmic side</orientation>
    </subcellularLocation>
    <subcellularLocation>
        <location evidence="1">Golgi apparatus membrane</location>
        <topology evidence="1">Peripheral membrane protein</topology>
        <orientation evidence="1">Cytoplasmic side</orientation>
    </subcellularLocation>
</comment>
<dbReference type="InterPro" id="IPR001680">
    <property type="entry name" value="WD40_rpt"/>
</dbReference>
<keyword evidence="10 12" id="KW-0472">Membrane</keyword>
<dbReference type="PANTHER" id="PTHR19876">
    <property type="entry name" value="COATOMER"/>
    <property type="match status" value="1"/>
</dbReference>
<sequence>MARLLKRRLARLLFFVAAVFVFNEFLVYFLVVFFSCGWPPLSESATHAFVVADTHLLGLRKGHWFDKLRREWQMHRSFQSAVSILQPDAVFFLGDIFDEGQWSTPQEFKRYSQRFESLFSVADSTKRFVLAGNHDIGFHYAISPQRVAWFSREFNRTRFVDHVELNGNHFVLLNSMSMERDGCRLCAEAEYELRELSKAFECSERGSSSCENSIGAPYSRPILMQHFPLYRESDIECADDLDLAPEKLRKEPFREKWECLSKESTSDLIRLLKPRAAFGGHTHFGCQKWWSGLSSFWEYSVSSFSWRNTPLPALLLLSITPESVEVSKCLLPNENTVIAIYCLSAVFGIFMFLFQPLHIMALLTKFESQSARVKGISFHSTRPYVLASLHSGVIELWDYRMCVMIDKFDEHDGPVRGIDFHNQQPIFVSGGDDYKIKVWNYKQRRCLFTLLGHLDYIRATNFHNKYPWIISSSDDQTVRIWNWQSRNSIAILTGHNHYVMCAQFHPAEDLVVSASLDQTIRIWDISGLRKKNVSPGVGASTASRSTTGSGIGQADLFGQPDVVVKYVLEGHDRGVNWVSFHPSMPLIVSGGDDRQVKLWRYNESKAWEVDSCRGHYNNISSCLFHPKAELILSNSEDKSIRIWDMQKRTCIHTFRRENDRFWVLAAHPTLNMFAAGHDKGMIVFKIERERPPYCIHENLVFYVKERQLRRLDLTTNKDVGIIQLRSNKVMQPYHSLHYNPAENAFLVVTRTHNGENSAYDLYKVGKEEGSSETEGKRSPGLAGVWVARNRFAVLDKNQQIVIRDLMNRDNRKLEQNTPIDDVFYAGTGLLILKNSEGIQLLDVQQKRTIASLKVSKVKYIVWSKNMDFAALLSKHTLTLITRKLEVLCTVQESTRVKSGAWDENGVFIYTTTNHIKYALTTGDHGIIRTLDVPVYIVAVRGERLYCLNREAAPIELTVDSTEYRFKLALINRRYDEVLSMVRGANLVGQSIIAYLQKKGYPEVALHFVKDEKTRFGLALECGNLPIALEAAKVLDDRSVWEALADAAREQGNHQVLEMAYQRTKDFEKLAFLYLITGNTKKLAKMMQIAQVRKDIHGQFQTALSLGDVEERIKILKETGQISLAYLTAATHGYEDEAERLKADLEAKGQPIPTVDSNATLLCPPPPVHQAEENWPHLTVTRGAFHNELLANGSGAQASRATTGAKATRAAFVAADHEDVDEGDAWGADEGDILGGDDDLMLDDGDVLGEDGAVEGDEEGGWDVDDDLALPADVNVGANVNAGEDFYSPPNRGHPPSFQWTNNSRLVADHVTAGSFETAARLLADQLGITNIEPFRDVFMMCYARSRTVFNGVTSSTPNYAYLQRNWKDAAVKNGLPAVGMKLGALAERLQQCYLQTTKGLFKEAIIQFRQLLLSVPLLVVESKQEVAEASQLIEICREYLVGLLLETSRKELPKESVDNAKRNAEMAVYFTHCNLQPMHKILTLRTAINLMFKLKQMRTCAALCRQLLELGPKREVADQIRKVLTVAEKDPTDAHQLKYDALNPFVICSKSFTPLYRGKPQVKCPFCGASYRPDCAGQICDVCQVAEIARDAIGLRISSVQSGTR</sequence>
<comment type="caution">
    <text evidence="17">The sequence shown here is derived from an EMBL/GenBank/DDBJ whole genome shotgun (WGS) entry which is preliminary data.</text>
</comment>
<dbReference type="PROSITE" id="PS50082">
    <property type="entry name" value="WD_REPEATS_2"/>
    <property type="match status" value="5"/>
</dbReference>
<evidence type="ECO:0000256" key="11">
    <source>
        <dbReference type="PROSITE-ProRule" id="PRU00221"/>
    </source>
</evidence>
<feature type="repeat" description="WD" evidence="11">
    <location>
        <begin position="612"/>
        <end position="653"/>
    </location>
</feature>
<feature type="domain" description="Coatomer alpha subunit C-terminal" evidence="15">
    <location>
        <begin position="1205"/>
        <end position="1601"/>
    </location>
</feature>
<evidence type="ECO:0008006" key="19">
    <source>
        <dbReference type="Google" id="ProtNLM"/>
    </source>
</evidence>
<dbReference type="Gene3D" id="2.130.10.10">
    <property type="entry name" value="YVTN repeat-like/Quinoprotein amine dehydrogenase"/>
    <property type="match status" value="1"/>
</dbReference>
<keyword evidence="12" id="KW-0812">Transmembrane</keyword>
<evidence type="ECO:0000256" key="2">
    <source>
        <dbReference type="ARBA" id="ARBA00004347"/>
    </source>
</evidence>
<dbReference type="CDD" id="cd22948">
    <property type="entry name" value="Coatomer_WDAD_alpha"/>
    <property type="match status" value="1"/>
</dbReference>
<proteinExistence type="predicted"/>
<evidence type="ECO:0000256" key="9">
    <source>
        <dbReference type="ARBA" id="ARBA00023034"/>
    </source>
</evidence>
<dbReference type="GO" id="GO:0006891">
    <property type="term" value="P:intra-Golgi vesicle-mediated transport"/>
    <property type="evidence" value="ECO:0007669"/>
    <property type="project" value="TreeGrafter"/>
</dbReference>
<dbReference type="Pfam" id="PF00149">
    <property type="entry name" value="Metallophos"/>
    <property type="match status" value="1"/>
</dbReference>
<evidence type="ECO:0000256" key="8">
    <source>
        <dbReference type="ARBA" id="ARBA00022927"/>
    </source>
</evidence>
<dbReference type="SUPFAM" id="SSF50978">
    <property type="entry name" value="WD40 repeat-like"/>
    <property type="match status" value="1"/>
</dbReference>
<evidence type="ECO:0000256" key="4">
    <source>
        <dbReference type="ARBA" id="ARBA00022490"/>
    </source>
</evidence>
<dbReference type="Proteomes" id="UP001175271">
    <property type="component" value="Unassembled WGS sequence"/>
</dbReference>
<dbReference type="InterPro" id="IPR029052">
    <property type="entry name" value="Metallo-depent_PP-like"/>
</dbReference>
<dbReference type="SUPFAM" id="SSF82171">
    <property type="entry name" value="DPP6 N-terminal domain-like"/>
    <property type="match status" value="1"/>
</dbReference>
<dbReference type="PRINTS" id="PR00320">
    <property type="entry name" value="GPROTEINBRPT"/>
</dbReference>
<dbReference type="Gene3D" id="3.60.21.10">
    <property type="match status" value="1"/>
</dbReference>